<evidence type="ECO:0000259" key="4">
    <source>
        <dbReference type="Pfam" id="PF13409"/>
    </source>
</evidence>
<dbReference type="InterPro" id="IPR047047">
    <property type="entry name" value="GST_Omega-like_C"/>
</dbReference>
<feature type="site" description="Lowers pKa of active site Cys" evidence="3">
    <location>
        <position position="283"/>
    </location>
</feature>
<sequence length="313" mass="36465">MSKKPQFPDEQSSDGAFTRQGDAFREWVTDDGSSKFPAARGRYHLYASWACPWAHRTIIVRKLKRLEDVIDMTVVDPIRDERGWAFRDGPGHSTDPINGFQFLSEAYRLTDPAYRGRVTVPVLWDSETKRIVSNSDDDILRMLNSAFNQFTTSTLDLYPVDLRQEIDQLNNDIYEQVNDGVYRAGFATSQSAYEQAVRRLFEALDGLESRLNIQRFLFGMKPVETDWRLFVTLIRFDAVYHGHFKCNIRRIVDYPNLFGYLKDLYQWDDVAETVNMDHIKRHYYITHDDINPTGIVPLGPEQDLRSPHGRERL</sequence>
<evidence type="ECO:0000313" key="6">
    <source>
        <dbReference type="Proteomes" id="UP001302719"/>
    </source>
</evidence>
<feature type="domain" description="GST N-terminal" evidence="4">
    <location>
        <begin position="50"/>
        <end position="145"/>
    </location>
</feature>
<dbReference type="InterPro" id="IPR004045">
    <property type="entry name" value="Glutathione_S-Trfase_N"/>
</dbReference>
<dbReference type="Pfam" id="PF13410">
    <property type="entry name" value="GST_C_2"/>
    <property type="match status" value="1"/>
</dbReference>
<dbReference type="InterPro" id="IPR036282">
    <property type="entry name" value="Glutathione-S-Trfase_C_sf"/>
</dbReference>
<accession>A0AA96GFD7</accession>
<organism evidence="5 6">
    <name type="scientific">Candidatus Nitrospira allomarina</name>
    <dbReference type="NCBI Taxonomy" id="3020900"/>
    <lineage>
        <taxon>Bacteria</taxon>
        <taxon>Pseudomonadati</taxon>
        <taxon>Nitrospirota</taxon>
        <taxon>Nitrospiria</taxon>
        <taxon>Nitrospirales</taxon>
        <taxon>Nitrospiraceae</taxon>
        <taxon>Nitrospira</taxon>
    </lineage>
</organism>
<dbReference type="SFLD" id="SFLDG01206">
    <property type="entry name" value="Xi.1"/>
    <property type="match status" value="1"/>
</dbReference>
<name>A0AA96GFD7_9BACT</name>
<dbReference type="InterPro" id="IPR036249">
    <property type="entry name" value="Thioredoxin-like_sf"/>
</dbReference>
<feature type="binding site" evidence="2">
    <location>
        <begin position="117"/>
        <end position="120"/>
    </location>
    <ligand>
        <name>glutathione</name>
        <dbReference type="ChEBI" id="CHEBI:57925"/>
    </ligand>
</feature>
<evidence type="ECO:0000256" key="2">
    <source>
        <dbReference type="PIRSR" id="PIRSR015753-2"/>
    </source>
</evidence>
<dbReference type="SUPFAM" id="SSF52833">
    <property type="entry name" value="Thioredoxin-like"/>
    <property type="match status" value="1"/>
</dbReference>
<dbReference type="GO" id="GO:0004364">
    <property type="term" value="F:glutathione transferase activity"/>
    <property type="evidence" value="ECO:0007669"/>
    <property type="project" value="InterPro"/>
</dbReference>
<dbReference type="SFLD" id="SFLDS00019">
    <property type="entry name" value="Glutathione_Transferase_(cytos"/>
    <property type="match status" value="1"/>
</dbReference>
<dbReference type="PIRSF" id="PIRSF015753">
    <property type="entry name" value="GST"/>
    <property type="match status" value="1"/>
</dbReference>
<dbReference type="InterPro" id="IPR016639">
    <property type="entry name" value="GST_Omega/GSH"/>
</dbReference>
<dbReference type="Pfam" id="PF13409">
    <property type="entry name" value="GST_N_2"/>
    <property type="match status" value="1"/>
</dbReference>
<dbReference type="InterPro" id="IPR040079">
    <property type="entry name" value="Glutathione_S-Trfase"/>
</dbReference>
<evidence type="ECO:0000313" key="5">
    <source>
        <dbReference type="EMBL" id="WNM59230.1"/>
    </source>
</evidence>
<feature type="binding site" evidence="2">
    <location>
        <position position="84"/>
    </location>
    <ligand>
        <name>glutathione</name>
        <dbReference type="ChEBI" id="CHEBI:57925"/>
    </ligand>
</feature>
<feature type="active site" description="Nucleophile" evidence="1">
    <location>
        <position position="51"/>
    </location>
</feature>
<reference evidence="5 6" key="1">
    <citation type="submission" date="2023-01" db="EMBL/GenBank/DDBJ databases">
        <title>Cultivation and genomic characterization of new, ubiquitous marine nitrite-oxidizing bacteria from the Nitrospirales.</title>
        <authorList>
            <person name="Mueller A.J."/>
            <person name="Daebeler A."/>
            <person name="Herbold C.W."/>
            <person name="Kirkegaard R.H."/>
            <person name="Daims H."/>
        </authorList>
    </citation>
    <scope>NUCLEOTIDE SEQUENCE [LARGE SCALE GENOMIC DNA]</scope>
    <source>
        <strain evidence="5 6">VA</strain>
    </source>
</reference>
<dbReference type="PANTHER" id="PTHR32419">
    <property type="entry name" value="GLUTATHIONYL-HYDROQUINONE REDUCTASE"/>
    <property type="match status" value="1"/>
</dbReference>
<protein>
    <submittedName>
        <fullName evidence="5">Glutathione S-transferase family protein</fullName>
    </submittedName>
</protein>
<dbReference type="GO" id="GO:0005737">
    <property type="term" value="C:cytoplasm"/>
    <property type="evidence" value="ECO:0007669"/>
    <property type="project" value="TreeGrafter"/>
</dbReference>
<feature type="site" description="Lowers pKa of active site Cys" evidence="3">
    <location>
        <position position="240"/>
    </location>
</feature>
<evidence type="ECO:0000256" key="3">
    <source>
        <dbReference type="PIRSR" id="PIRSR015753-3"/>
    </source>
</evidence>
<evidence type="ECO:0000256" key="1">
    <source>
        <dbReference type="PIRSR" id="PIRSR015753-1"/>
    </source>
</evidence>
<feature type="active site" description="Proton donor/acceptor" evidence="1">
    <location>
        <position position="182"/>
    </location>
</feature>
<proteinExistence type="predicted"/>
<dbReference type="AlphaFoldDB" id="A0AA96GFD7"/>
<keyword evidence="6" id="KW-1185">Reference proteome</keyword>
<gene>
    <name evidence="5" type="ORF">PP769_05545</name>
</gene>
<dbReference type="CDD" id="cd03190">
    <property type="entry name" value="GST_C_Omega_like"/>
    <property type="match status" value="1"/>
</dbReference>
<dbReference type="KEGG" id="nall:PP769_05545"/>
<dbReference type="Gene3D" id="3.40.30.10">
    <property type="entry name" value="Glutaredoxin"/>
    <property type="match status" value="1"/>
</dbReference>
<dbReference type="RefSeq" id="WP_312645934.1">
    <property type="nucleotide sequence ID" value="NZ_CP116967.1"/>
</dbReference>
<dbReference type="SUPFAM" id="SSF47616">
    <property type="entry name" value="GST C-terminal domain-like"/>
    <property type="match status" value="1"/>
</dbReference>
<dbReference type="EMBL" id="CP116967">
    <property type="protein sequence ID" value="WNM59230.1"/>
    <property type="molecule type" value="Genomic_DNA"/>
</dbReference>
<dbReference type="SFLD" id="SFLDG01148">
    <property type="entry name" value="Xi_(cytGST)"/>
    <property type="match status" value="1"/>
</dbReference>
<dbReference type="PANTHER" id="PTHR32419:SF6">
    <property type="entry name" value="GLUTATHIONE S-TRANSFERASE OMEGA-LIKE 1-RELATED"/>
    <property type="match status" value="1"/>
</dbReference>
<dbReference type="Gene3D" id="1.20.1050.10">
    <property type="match status" value="1"/>
</dbReference>
<dbReference type="Proteomes" id="UP001302719">
    <property type="component" value="Chromosome"/>
</dbReference>